<name>A0ABT8VST9_9FLAO</name>
<evidence type="ECO:0000256" key="1">
    <source>
        <dbReference type="SAM" id="SignalP"/>
    </source>
</evidence>
<keyword evidence="3" id="KW-1185">Reference proteome</keyword>
<accession>A0ABT8VST9</accession>
<dbReference type="InterPro" id="IPR045607">
    <property type="entry name" value="DUF6452"/>
</dbReference>
<protein>
    <submittedName>
        <fullName evidence="2">DUF6452 family protein</fullName>
    </submittedName>
</protein>
<dbReference type="Proteomes" id="UP001168642">
    <property type="component" value="Unassembled WGS sequence"/>
</dbReference>
<feature type="signal peptide" evidence="1">
    <location>
        <begin position="1"/>
        <end position="19"/>
    </location>
</feature>
<dbReference type="RefSeq" id="WP_302884281.1">
    <property type="nucleotide sequence ID" value="NZ_JAUMIT010000004.1"/>
</dbReference>
<dbReference type="PROSITE" id="PS51257">
    <property type="entry name" value="PROKAR_LIPOPROTEIN"/>
    <property type="match status" value="1"/>
</dbReference>
<organism evidence="2 3">
    <name type="scientific">Wenyingzhuangia gilva</name>
    <dbReference type="NCBI Taxonomy" id="3057677"/>
    <lineage>
        <taxon>Bacteria</taxon>
        <taxon>Pseudomonadati</taxon>
        <taxon>Bacteroidota</taxon>
        <taxon>Flavobacteriia</taxon>
        <taxon>Flavobacteriales</taxon>
        <taxon>Flavobacteriaceae</taxon>
        <taxon>Wenyingzhuangia</taxon>
    </lineage>
</organism>
<gene>
    <name evidence="2" type="ORF">QVZ41_09225</name>
</gene>
<dbReference type="Pfam" id="PF20050">
    <property type="entry name" value="DUF6452"/>
    <property type="match status" value="1"/>
</dbReference>
<proteinExistence type="predicted"/>
<sequence>MKKLLSLLFLVTFTTAIFSCQDEFCLDATTPNLIIRFYDKDTITKTKSIKLIVWANSKDTLYNGVTTDSLSIPLDTQNNNVTYHFSILDSENSQEDIDINYTIEDVFVSKACGYKSIFKEVNITTTNNDWLSTATPTSTFNITDQTKAHVKIFH</sequence>
<evidence type="ECO:0000313" key="3">
    <source>
        <dbReference type="Proteomes" id="UP001168642"/>
    </source>
</evidence>
<dbReference type="EMBL" id="JAUMIT010000004">
    <property type="protein sequence ID" value="MDO3695022.1"/>
    <property type="molecule type" value="Genomic_DNA"/>
</dbReference>
<keyword evidence="1" id="KW-0732">Signal</keyword>
<comment type="caution">
    <text evidence="2">The sequence shown here is derived from an EMBL/GenBank/DDBJ whole genome shotgun (WGS) entry which is preliminary data.</text>
</comment>
<reference evidence="2" key="1">
    <citation type="submission" date="2023-07" db="EMBL/GenBank/DDBJ databases">
        <title>Wenyingzhuangia sp. chi5 genome sequencing and assembly.</title>
        <authorList>
            <person name="Park S."/>
        </authorList>
    </citation>
    <scope>NUCLEOTIDE SEQUENCE</scope>
    <source>
        <strain evidence="2">Chi5</strain>
    </source>
</reference>
<evidence type="ECO:0000313" key="2">
    <source>
        <dbReference type="EMBL" id="MDO3695022.1"/>
    </source>
</evidence>
<feature type="chain" id="PRO_5046156119" evidence="1">
    <location>
        <begin position="20"/>
        <end position="154"/>
    </location>
</feature>